<dbReference type="SUPFAM" id="SSF55469">
    <property type="entry name" value="FMN-dependent nitroreductase-like"/>
    <property type="match status" value="1"/>
</dbReference>
<dbReference type="PANTHER" id="PTHR23026:SF100">
    <property type="entry name" value="NITROREDUCTASE"/>
    <property type="match status" value="1"/>
</dbReference>
<dbReference type="eggNOG" id="COG0778">
    <property type="taxonomic scope" value="Bacteria"/>
</dbReference>
<dbReference type="Pfam" id="PF00881">
    <property type="entry name" value="Nitroreductase"/>
    <property type="match status" value="1"/>
</dbReference>
<dbReference type="KEGG" id="ccz:CCALI_00908"/>
<dbReference type="STRING" id="454171.CP488_00247"/>
<evidence type="ECO:0000259" key="1">
    <source>
        <dbReference type="Pfam" id="PF00881"/>
    </source>
</evidence>
<dbReference type="InterPro" id="IPR050627">
    <property type="entry name" value="Nitroreductase/BluB"/>
</dbReference>
<dbReference type="GO" id="GO:0016491">
    <property type="term" value="F:oxidoreductase activity"/>
    <property type="evidence" value="ECO:0007669"/>
    <property type="project" value="InterPro"/>
</dbReference>
<dbReference type="Proteomes" id="UP000014227">
    <property type="component" value="Chromosome I"/>
</dbReference>
<name>S0ETE7_CHTCT</name>
<protein>
    <submittedName>
        <fullName evidence="2">Nitroreductase</fullName>
    </submittedName>
</protein>
<dbReference type="PANTHER" id="PTHR23026">
    <property type="entry name" value="NADPH NITROREDUCTASE"/>
    <property type="match status" value="1"/>
</dbReference>
<dbReference type="EMBL" id="HF951689">
    <property type="protein sequence ID" value="CCW34731.1"/>
    <property type="molecule type" value="Genomic_DNA"/>
</dbReference>
<evidence type="ECO:0000313" key="3">
    <source>
        <dbReference type="Proteomes" id="UP000014227"/>
    </source>
</evidence>
<dbReference type="Gene3D" id="3.40.109.10">
    <property type="entry name" value="NADH Oxidase"/>
    <property type="match status" value="1"/>
</dbReference>
<feature type="domain" description="Nitroreductase" evidence="1">
    <location>
        <begin position="9"/>
        <end position="69"/>
    </location>
</feature>
<dbReference type="InterPro" id="IPR000415">
    <property type="entry name" value="Nitroreductase-like"/>
</dbReference>
<dbReference type="PATRIC" id="fig|1303518.3.peg.919"/>
<dbReference type="FunCoup" id="S0ETE7">
    <property type="interactions" value="125"/>
</dbReference>
<dbReference type="InParanoid" id="S0ETE7"/>
<sequence>MTLEIHPLLAQRRSPRAIDPNRPVPREVTQRLLEAARWAPSSGNSQPWRFVVVDAPDALARAREALHPGNQRWANRAPLLLLICANPQDDGDINGQPLYLFDCGLAAENLLLQGTAEGLVVHPMAGWDENIMRTAMGVPDPYRVVVVIAVGYPGRLEDLPEDLQKRETAPRARKPLSELTHYNGW</sequence>
<dbReference type="HOGENOM" id="CLU_070764_6_0_0"/>
<gene>
    <name evidence="2" type="ORF">CCALI_00908</name>
</gene>
<proteinExistence type="predicted"/>
<evidence type="ECO:0000313" key="2">
    <source>
        <dbReference type="EMBL" id="CCW34731.1"/>
    </source>
</evidence>
<accession>S0ETE7</accession>
<organism evidence="2 3">
    <name type="scientific">Chthonomonas calidirosea (strain DSM 23976 / ICMP 18418 / T49)</name>
    <dbReference type="NCBI Taxonomy" id="1303518"/>
    <lineage>
        <taxon>Bacteria</taxon>
        <taxon>Bacillati</taxon>
        <taxon>Armatimonadota</taxon>
        <taxon>Chthonomonadia</taxon>
        <taxon>Chthonomonadales</taxon>
        <taxon>Chthonomonadaceae</taxon>
        <taxon>Chthonomonas</taxon>
    </lineage>
</organism>
<dbReference type="RefSeq" id="WP_016482285.1">
    <property type="nucleotide sequence ID" value="NC_021487.1"/>
</dbReference>
<keyword evidence="3" id="KW-1185">Reference proteome</keyword>
<dbReference type="AlphaFoldDB" id="S0ETE7"/>
<reference evidence="3" key="1">
    <citation type="submission" date="2013-03" db="EMBL/GenBank/DDBJ databases">
        <title>Genome sequence of Chthonomonas calidirosea, the first sequenced genome from the Armatimonadetes phylum (formally candidate division OP10).</title>
        <authorList>
            <person name="Lee K.C.Y."/>
            <person name="Morgan X.C."/>
            <person name="Dunfield P.F."/>
            <person name="Tamas I."/>
            <person name="Houghton K.M."/>
            <person name="Vyssotski M."/>
            <person name="Ryan J.L.J."/>
            <person name="Lagutin K."/>
            <person name="McDonald I.R."/>
            <person name="Stott M.B."/>
        </authorList>
    </citation>
    <scope>NUCLEOTIDE SEQUENCE [LARGE SCALE GENOMIC DNA]</scope>
    <source>
        <strain evidence="3">DSM 23976 / ICMP 18418 / T49</strain>
    </source>
</reference>
<dbReference type="CDD" id="cd02138">
    <property type="entry name" value="TdsD-like"/>
    <property type="match status" value="1"/>
</dbReference>
<dbReference type="OrthoDB" id="9782629at2"/>
<dbReference type="InterPro" id="IPR029479">
    <property type="entry name" value="Nitroreductase"/>
</dbReference>